<dbReference type="InterPro" id="IPR027463">
    <property type="entry name" value="AcrB_DN_DC_subdom"/>
</dbReference>
<dbReference type="Gene3D" id="3.30.70.1320">
    <property type="entry name" value="Multidrug efflux transporter AcrB pore domain like"/>
    <property type="match status" value="1"/>
</dbReference>
<dbReference type="PANTHER" id="PTHR32063:SF0">
    <property type="entry name" value="SWARMING MOTILITY PROTEIN SWRC"/>
    <property type="match status" value="1"/>
</dbReference>
<sequence>MSWPRFSIHYRYTIFALLIGVIVIGAVARFSLPVRLFPDTDPPVVTVITAYPGVAARDVSKNLSKPMEEEFSGIDGVSRVSSTSQTGLSVVKVQFHFERRVEEAAVDVQNAITRIRERLPAAMREPQVMQFSSSDKPILTLALRSDTLSLQQVRELADNDIRDRLQLIDGVATVDVFGAHRRQLEVAVQRDRLRDFGVTMAQISRALDGWNLTESGGRIDLGARETVVRFDSPLDSAAAAAGLVILRQGDRMVRLSDVATISESEQEARSAYHFNNTPAIAVQVLKRQEANTVDVAKNVRQALDDLGRQFPQLAFVVADDDAIFTELVISNMTTSIMLAIVLTIGVVFLFLANLRQAGIIAISIPVSFLMTFSLMWLAGIDLNMITMSAIILSIGLLVDDSIVVLENVHRHLEMPDKSPTQAAIEGTEEIFLADLAGTVTTLSVLIPLMFLGGFVGKLFSPLAFTLGFALASSFIVSVTLIPLLTALWLRPHHETQAGRLEKWVTPFTAFMEGLREGYLALLHWALDNPKKTLLMAVILLLVSVRTMVFIGSEMLPRFDSGNFQLSVDTLPGTPLVQTMDAVSRLEASLLQREGVVAVSTQAGFEAGAHFLGDRGALDVNQASITVNLSPRTERSDTIWDVMRDIEAEAATIPGLALAVAKEKGGTARATTSAPIDVRISGADVAELDRLGSEVLAILQRLPGVRSPYKNWALDTPETRVEINHVRASELGLTGRDIAQVVYQALEGRVVTPYRQTEKRDLDVYLRYASTQRVHLSDLDDVVITGVDGHQVPLREVATLVSTFGPRIVTREDLVQTQDVLAFHFGRPLSEVIAEINRELAKLELPRGYSIDITGEQRDFEEAKTRMVRALGLGILAVYLVLVAQFRSFKHPMTIMVAIPLQFVGVAAALLVAGKYLSMPAMLGIILLTGTVVNNSIVLIDYILQRRREGIELRKAIMESVSVRYRPIMMTALSDVAGMLPLALEMAVGSERFSPLATVVIGGVLAATFLTLIVIPVIFLLLERRAAAKGLDKTHATKTL</sequence>
<feature type="transmembrane region" description="Helical" evidence="1">
    <location>
        <begin position="332"/>
        <end position="352"/>
    </location>
</feature>
<evidence type="ECO:0000313" key="2">
    <source>
        <dbReference type="EMBL" id="VAW99729.1"/>
    </source>
</evidence>
<organism evidence="2">
    <name type="scientific">hydrothermal vent metagenome</name>
    <dbReference type="NCBI Taxonomy" id="652676"/>
    <lineage>
        <taxon>unclassified sequences</taxon>
        <taxon>metagenomes</taxon>
        <taxon>ecological metagenomes</taxon>
    </lineage>
</organism>
<feature type="transmembrane region" description="Helical" evidence="1">
    <location>
        <begin position="12"/>
        <end position="32"/>
    </location>
</feature>
<feature type="transmembrane region" description="Helical" evidence="1">
    <location>
        <begin position="892"/>
        <end position="912"/>
    </location>
</feature>
<dbReference type="Gene3D" id="3.30.70.1440">
    <property type="entry name" value="Multidrug efflux transporter AcrB pore domain"/>
    <property type="match status" value="1"/>
</dbReference>
<dbReference type="PRINTS" id="PR00702">
    <property type="entry name" value="ACRIFLAVINRP"/>
</dbReference>
<keyword evidence="1" id="KW-0812">Transmembrane</keyword>
<dbReference type="PANTHER" id="PTHR32063">
    <property type="match status" value="1"/>
</dbReference>
<feature type="transmembrane region" description="Helical" evidence="1">
    <location>
        <begin position="359"/>
        <end position="378"/>
    </location>
</feature>
<reference evidence="2" key="1">
    <citation type="submission" date="2018-06" db="EMBL/GenBank/DDBJ databases">
        <authorList>
            <person name="Zhirakovskaya E."/>
        </authorList>
    </citation>
    <scope>NUCLEOTIDE SEQUENCE</scope>
</reference>
<proteinExistence type="predicted"/>
<accession>A0A3B1ANC2</accession>
<dbReference type="AlphaFoldDB" id="A0A3B1ANC2"/>
<dbReference type="InterPro" id="IPR001036">
    <property type="entry name" value="Acrflvin-R"/>
</dbReference>
<dbReference type="Gene3D" id="3.30.70.1430">
    <property type="entry name" value="Multidrug efflux transporter AcrB pore domain"/>
    <property type="match status" value="2"/>
</dbReference>
<name>A0A3B1ANC2_9ZZZZ</name>
<dbReference type="GO" id="GO:0005886">
    <property type="term" value="C:plasma membrane"/>
    <property type="evidence" value="ECO:0007669"/>
    <property type="project" value="TreeGrafter"/>
</dbReference>
<keyword evidence="1" id="KW-0472">Membrane</keyword>
<dbReference type="Gene3D" id="1.20.1640.10">
    <property type="entry name" value="Multidrug efflux transporter AcrB transmembrane domain"/>
    <property type="match status" value="2"/>
</dbReference>
<feature type="transmembrane region" description="Helical" evidence="1">
    <location>
        <begin position="430"/>
        <end position="450"/>
    </location>
</feature>
<evidence type="ECO:0000256" key="1">
    <source>
        <dbReference type="SAM" id="Phobius"/>
    </source>
</evidence>
<feature type="transmembrane region" description="Helical" evidence="1">
    <location>
        <begin position="462"/>
        <end position="489"/>
    </location>
</feature>
<dbReference type="SUPFAM" id="SSF82693">
    <property type="entry name" value="Multidrug efflux transporter AcrB pore domain, PN1, PN2, PC1 and PC2 subdomains"/>
    <property type="match status" value="3"/>
</dbReference>
<protein>
    <submittedName>
        <fullName evidence="2">Cobalt-zinc-cadmium resistance protein CzcA Cation efflux system protein CusA</fullName>
    </submittedName>
</protein>
<keyword evidence="1" id="KW-1133">Transmembrane helix</keyword>
<dbReference type="Pfam" id="PF00873">
    <property type="entry name" value="ACR_tran"/>
    <property type="match status" value="1"/>
</dbReference>
<dbReference type="GO" id="GO:0042910">
    <property type="term" value="F:xenobiotic transmembrane transporter activity"/>
    <property type="evidence" value="ECO:0007669"/>
    <property type="project" value="TreeGrafter"/>
</dbReference>
<gene>
    <name evidence="2" type="ORF">MNBD_GAMMA20-1680</name>
</gene>
<dbReference type="SUPFAM" id="SSF82714">
    <property type="entry name" value="Multidrug efflux transporter AcrB TolC docking domain, DN and DC subdomains"/>
    <property type="match status" value="2"/>
</dbReference>
<feature type="transmembrane region" description="Helical" evidence="1">
    <location>
        <begin position="918"/>
        <end position="943"/>
    </location>
</feature>
<dbReference type="SUPFAM" id="SSF82866">
    <property type="entry name" value="Multidrug efflux transporter AcrB transmembrane domain"/>
    <property type="match status" value="2"/>
</dbReference>
<feature type="transmembrane region" description="Helical" evidence="1">
    <location>
        <begin position="384"/>
        <end position="409"/>
    </location>
</feature>
<feature type="transmembrane region" description="Helical" evidence="1">
    <location>
        <begin position="964"/>
        <end position="983"/>
    </location>
</feature>
<dbReference type="Gene3D" id="3.30.2090.10">
    <property type="entry name" value="Multidrug efflux transporter AcrB TolC docking domain, DN and DC subdomains"/>
    <property type="match status" value="2"/>
</dbReference>
<dbReference type="EMBL" id="UOFU01000180">
    <property type="protein sequence ID" value="VAW99729.1"/>
    <property type="molecule type" value="Genomic_DNA"/>
</dbReference>
<feature type="transmembrane region" description="Helical" evidence="1">
    <location>
        <begin position="866"/>
        <end position="885"/>
    </location>
</feature>
<feature type="transmembrane region" description="Helical" evidence="1">
    <location>
        <begin position="533"/>
        <end position="552"/>
    </location>
</feature>
<feature type="transmembrane region" description="Helical" evidence="1">
    <location>
        <begin position="995"/>
        <end position="1021"/>
    </location>
</feature>